<protein>
    <submittedName>
        <fullName evidence="1">ABC transporter membrane protein</fullName>
    </submittedName>
</protein>
<reference evidence="1" key="1">
    <citation type="journal article" date="2013" name="Environ. Microbiol.">
        <title>Microbiota from the distal guts of lean and obese adolescents exhibit partial functional redundancy besides clear differences in community structure.</title>
        <authorList>
            <person name="Ferrer M."/>
            <person name="Ruiz A."/>
            <person name="Lanza F."/>
            <person name="Haange S.B."/>
            <person name="Oberbach A."/>
            <person name="Till H."/>
            <person name="Bargiela R."/>
            <person name="Campoy C."/>
            <person name="Segura M.T."/>
            <person name="Richter M."/>
            <person name="von Bergen M."/>
            <person name="Seifert J."/>
            <person name="Suarez A."/>
        </authorList>
    </citation>
    <scope>NUCLEOTIDE SEQUENCE</scope>
</reference>
<comment type="caution">
    <text evidence="1">The sequence shown here is derived from an EMBL/GenBank/DDBJ whole genome shotgun (WGS) entry which is preliminary data.</text>
</comment>
<organism evidence="1">
    <name type="scientific">human gut metagenome</name>
    <dbReference type="NCBI Taxonomy" id="408170"/>
    <lineage>
        <taxon>unclassified sequences</taxon>
        <taxon>metagenomes</taxon>
        <taxon>organismal metagenomes</taxon>
    </lineage>
</organism>
<evidence type="ECO:0000313" key="1">
    <source>
        <dbReference type="EMBL" id="EKC51964.1"/>
    </source>
</evidence>
<dbReference type="EMBL" id="AJWY01011724">
    <property type="protein sequence ID" value="EKC51964.1"/>
    <property type="molecule type" value="Genomic_DNA"/>
</dbReference>
<accession>K1S983</accession>
<name>K1S983_9ZZZZ</name>
<sequence length="155" mass="17716">MSEMISTLSNKMENNNLTELKHYLEQEDNDIAKNSNAIQYGYNLNLNLYKEDTSNGVVQVNPSTVMDSMGMGSMREAQENSPMAMVSSSFSTMNNDAWTEMLDNEELLHSQYDLIAGSWPKSYNEVVLIVNEDNELNDYVLYTLGIKDQEELYKQ</sequence>
<gene>
    <name evidence="1" type="ORF">LEA_17130</name>
</gene>
<proteinExistence type="predicted"/>
<dbReference type="AlphaFoldDB" id="K1S983"/>